<evidence type="ECO:0000256" key="4">
    <source>
        <dbReference type="SAM" id="Phobius"/>
    </source>
</evidence>
<dbReference type="Proteomes" id="UP000325577">
    <property type="component" value="Linkage Group LG4"/>
</dbReference>
<protein>
    <recommendedName>
        <fullName evidence="9">Bulb-type lectin domain-containing protein</fullName>
    </recommendedName>
</protein>
<sequence length="350" mass="39673">MMAMPLFHLVEASNWDFSSPGSSGNRYLGIWYMKISTGTVNPIAQLLDSGNLVVRDANDVNPDNFLWQSFDYPSYTLLPGMKLGRNSATGLDWYISSWKSNDDPSPGDFTHRCNPQGYRQLFMRNGSALRFCSGPWNGLCFTGTPNLKPNSIFNLGFFFNKQEVYISYELLNSSVVSRLMLSLDGHLQRWTWVDRTQKWVLYLSVPIDNCDIYGTCGPYGCCNINNSPVCGCLRKFVPKYPKDWETTDWSGGCVRQIPLDCQSGDGFLKYSDEEEVGACYGLMTREFPGLGQDLYIRMASSELGGVGYIWKKRKWTTISSVVSTGTIMLGLVVTLYVWKKKWQQKRKDIA</sequence>
<keyword evidence="2" id="KW-1015">Disulfide bond</keyword>
<dbReference type="OrthoDB" id="785331at2759"/>
<evidence type="ECO:0000256" key="2">
    <source>
        <dbReference type="ARBA" id="ARBA00023157"/>
    </source>
</evidence>
<evidence type="ECO:0008006" key="9">
    <source>
        <dbReference type="Google" id="ProtNLM"/>
    </source>
</evidence>
<accession>A0A5J4ZY86</accession>
<evidence type="ECO:0000256" key="1">
    <source>
        <dbReference type="ARBA" id="ARBA00022729"/>
    </source>
</evidence>
<keyword evidence="4" id="KW-0472">Membrane</keyword>
<dbReference type="AlphaFoldDB" id="A0A5J4ZY86"/>
<keyword evidence="3" id="KW-0325">Glycoprotein</keyword>
<dbReference type="GO" id="GO:0048544">
    <property type="term" value="P:recognition of pollen"/>
    <property type="evidence" value="ECO:0007669"/>
    <property type="project" value="InterPro"/>
</dbReference>
<feature type="domain" description="S-locus glycoprotein" evidence="5">
    <location>
        <begin position="132"/>
        <end position="239"/>
    </location>
</feature>
<dbReference type="InterPro" id="IPR001480">
    <property type="entry name" value="Bulb-type_lectin_dom"/>
</dbReference>
<feature type="transmembrane region" description="Helical" evidence="4">
    <location>
        <begin position="318"/>
        <end position="338"/>
    </location>
</feature>
<keyword evidence="8" id="KW-1185">Reference proteome</keyword>
<feature type="domain" description="Bulb-type lectin" evidence="6">
    <location>
        <begin position="30"/>
        <end position="99"/>
    </location>
</feature>
<dbReference type="Pfam" id="PF01453">
    <property type="entry name" value="B_lectin"/>
    <property type="match status" value="1"/>
</dbReference>
<dbReference type="InterPro" id="IPR036426">
    <property type="entry name" value="Bulb-type_lectin_dom_sf"/>
</dbReference>
<evidence type="ECO:0000313" key="8">
    <source>
        <dbReference type="Proteomes" id="UP000325577"/>
    </source>
</evidence>
<evidence type="ECO:0000259" key="5">
    <source>
        <dbReference type="Pfam" id="PF00954"/>
    </source>
</evidence>
<name>A0A5J4ZY86_9ASTE</name>
<gene>
    <name evidence="7" type="ORF">F0562_010216</name>
</gene>
<organism evidence="7 8">
    <name type="scientific">Nyssa sinensis</name>
    <dbReference type="NCBI Taxonomy" id="561372"/>
    <lineage>
        <taxon>Eukaryota</taxon>
        <taxon>Viridiplantae</taxon>
        <taxon>Streptophyta</taxon>
        <taxon>Embryophyta</taxon>
        <taxon>Tracheophyta</taxon>
        <taxon>Spermatophyta</taxon>
        <taxon>Magnoliopsida</taxon>
        <taxon>eudicotyledons</taxon>
        <taxon>Gunneridae</taxon>
        <taxon>Pentapetalae</taxon>
        <taxon>asterids</taxon>
        <taxon>Cornales</taxon>
        <taxon>Nyssaceae</taxon>
        <taxon>Nyssa</taxon>
    </lineage>
</organism>
<evidence type="ECO:0000259" key="6">
    <source>
        <dbReference type="Pfam" id="PF01453"/>
    </source>
</evidence>
<dbReference type="PANTHER" id="PTHR32444:SF183">
    <property type="entry name" value="APPLE DOMAIN-CONTAINING PROTEIN"/>
    <property type="match status" value="1"/>
</dbReference>
<keyword evidence="4" id="KW-1133">Transmembrane helix</keyword>
<keyword evidence="4" id="KW-0812">Transmembrane</keyword>
<proteinExistence type="predicted"/>
<reference evidence="7 8" key="1">
    <citation type="submission" date="2019-09" db="EMBL/GenBank/DDBJ databases">
        <title>A chromosome-level genome assembly of the Chinese tupelo Nyssa sinensis.</title>
        <authorList>
            <person name="Yang X."/>
            <person name="Kang M."/>
            <person name="Yang Y."/>
            <person name="Xiong H."/>
            <person name="Wang M."/>
            <person name="Zhang Z."/>
            <person name="Wang Z."/>
            <person name="Wu H."/>
            <person name="Ma T."/>
            <person name="Liu J."/>
            <person name="Xi Z."/>
        </authorList>
    </citation>
    <scope>NUCLEOTIDE SEQUENCE [LARGE SCALE GENOMIC DNA]</scope>
    <source>
        <strain evidence="7">J267</strain>
        <tissue evidence="7">Leaf</tissue>
    </source>
</reference>
<evidence type="ECO:0000313" key="7">
    <source>
        <dbReference type="EMBL" id="KAA8523793.1"/>
    </source>
</evidence>
<keyword evidence="1" id="KW-0732">Signal</keyword>
<dbReference type="PANTHER" id="PTHR32444">
    <property type="entry name" value="BULB-TYPE LECTIN DOMAIN-CONTAINING PROTEIN"/>
    <property type="match status" value="1"/>
</dbReference>
<dbReference type="SUPFAM" id="SSF51110">
    <property type="entry name" value="alpha-D-mannose-specific plant lectins"/>
    <property type="match status" value="1"/>
</dbReference>
<dbReference type="EMBL" id="CM018047">
    <property type="protein sequence ID" value="KAA8523793.1"/>
    <property type="molecule type" value="Genomic_DNA"/>
</dbReference>
<dbReference type="Pfam" id="PF00954">
    <property type="entry name" value="S_locus_glycop"/>
    <property type="match status" value="1"/>
</dbReference>
<evidence type="ECO:0000256" key="3">
    <source>
        <dbReference type="ARBA" id="ARBA00023180"/>
    </source>
</evidence>
<dbReference type="InterPro" id="IPR000858">
    <property type="entry name" value="S_locus_glycoprot_dom"/>
</dbReference>